<dbReference type="GO" id="GO:0003677">
    <property type="term" value="F:DNA binding"/>
    <property type="evidence" value="ECO:0007669"/>
    <property type="project" value="InterPro"/>
</dbReference>
<dbReference type="InterPro" id="IPR010982">
    <property type="entry name" value="Lambda_DNA-bd_dom_sf"/>
</dbReference>
<evidence type="ECO:0000313" key="2">
    <source>
        <dbReference type="EMBL" id="BAL82152.1"/>
    </source>
</evidence>
<dbReference type="Gene3D" id="1.10.260.40">
    <property type="entry name" value="lambda repressor-like DNA-binding domains"/>
    <property type="match status" value="1"/>
</dbReference>
<dbReference type="AlphaFoldDB" id="I0GN15"/>
<dbReference type="KEGG" id="sri:SELR_04440"/>
<dbReference type="PATRIC" id="fig|927704.6.peg.455"/>
<dbReference type="CDD" id="cd00093">
    <property type="entry name" value="HTH_XRE"/>
    <property type="match status" value="1"/>
</dbReference>
<dbReference type="Proteomes" id="UP000007887">
    <property type="component" value="Chromosome"/>
</dbReference>
<gene>
    <name evidence="2" type="ordered locus">SELR_04440</name>
</gene>
<sequence length="167" mass="19260">MAIGERIRFIRNLKGMTQKYLGQIIGFPEKTADIRMAQYESGTRTPKADVTEALAQALEVSPAALAVPDIDTNIGLMHTLFALEDLRGLKVGQIDGELCLRLDKHKGLEYISMLDMLSAWFEQEEKYRNGEITKEEYDRWRYNYPKYDTYSRRAKVPSQEISDLFTK</sequence>
<dbReference type="PROSITE" id="PS50943">
    <property type="entry name" value="HTH_CROC1"/>
    <property type="match status" value="1"/>
</dbReference>
<dbReference type="SMART" id="SM00530">
    <property type="entry name" value="HTH_XRE"/>
    <property type="match status" value="1"/>
</dbReference>
<evidence type="ECO:0000313" key="3">
    <source>
        <dbReference type="Proteomes" id="UP000007887"/>
    </source>
</evidence>
<dbReference type="OrthoDB" id="9781521at2"/>
<dbReference type="eggNOG" id="COG1396">
    <property type="taxonomic scope" value="Bacteria"/>
</dbReference>
<dbReference type="Pfam" id="PF01381">
    <property type="entry name" value="HTH_3"/>
    <property type="match status" value="1"/>
</dbReference>
<reference evidence="2 3" key="1">
    <citation type="submission" date="2011-10" db="EMBL/GenBank/DDBJ databases">
        <title>Whole genome sequence of Selenomonas ruminantium subsp. lactilytica TAM6421.</title>
        <authorList>
            <person name="Oguchi A."/>
            <person name="Ankai A."/>
            <person name="Kaneko J."/>
            <person name="Yamada-Narita S."/>
            <person name="Fukui S."/>
            <person name="Takahashi M."/>
            <person name="Onodera T."/>
            <person name="Kojima S."/>
            <person name="Fushimi T."/>
            <person name="Abe N."/>
            <person name="Kamio Y."/>
            <person name="Yamazaki S."/>
            <person name="Fujita N."/>
        </authorList>
    </citation>
    <scope>NUCLEOTIDE SEQUENCE [LARGE SCALE GENOMIC DNA]</scope>
    <source>
        <strain evidence="3">NBRC 103574 / TAM6421</strain>
    </source>
</reference>
<feature type="domain" description="HTH cro/C1-type" evidence="1">
    <location>
        <begin position="7"/>
        <end position="65"/>
    </location>
</feature>
<organism evidence="2 3">
    <name type="scientific">Selenomonas ruminantium subsp. lactilytica (strain NBRC 103574 / TAM6421)</name>
    <dbReference type="NCBI Taxonomy" id="927704"/>
    <lineage>
        <taxon>Bacteria</taxon>
        <taxon>Bacillati</taxon>
        <taxon>Bacillota</taxon>
        <taxon>Negativicutes</taxon>
        <taxon>Selenomonadales</taxon>
        <taxon>Selenomonadaceae</taxon>
        <taxon>Selenomonas</taxon>
    </lineage>
</organism>
<proteinExistence type="predicted"/>
<protein>
    <recommendedName>
        <fullName evidence="1">HTH cro/C1-type domain-containing protein</fullName>
    </recommendedName>
</protein>
<evidence type="ECO:0000259" key="1">
    <source>
        <dbReference type="PROSITE" id="PS50943"/>
    </source>
</evidence>
<dbReference type="EMBL" id="AP012292">
    <property type="protein sequence ID" value="BAL82152.1"/>
    <property type="molecule type" value="Genomic_DNA"/>
</dbReference>
<dbReference type="SUPFAM" id="SSF47413">
    <property type="entry name" value="lambda repressor-like DNA-binding domains"/>
    <property type="match status" value="1"/>
</dbReference>
<dbReference type="InterPro" id="IPR001387">
    <property type="entry name" value="Cro/C1-type_HTH"/>
</dbReference>
<dbReference type="RefSeq" id="WP_014423596.1">
    <property type="nucleotide sequence ID" value="NC_017068.1"/>
</dbReference>
<name>I0GN15_SELRL</name>
<accession>I0GN15</accession>
<dbReference type="HOGENOM" id="CLU_121342_1_0_9"/>